<proteinExistence type="predicted"/>
<feature type="transmembrane region" description="Helical" evidence="1">
    <location>
        <begin position="6"/>
        <end position="26"/>
    </location>
</feature>
<reference evidence="2 3" key="1">
    <citation type="submission" date="2015-01" db="EMBL/GenBank/DDBJ databases">
        <title>Genome Sequencing of Rickettsiales.</title>
        <authorList>
            <person name="Daugherty S.C."/>
            <person name="Su Q."/>
            <person name="Abolude K."/>
            <person name="Beier-Sexton M."/>
            <person name="Carlyon J.A."/>
            <person name="Carter R."/>
            <person name="Day N.P."/>
            <person name="Dumler S.J."/>
            <person name="Dyachenko V."/>
            <person name="Godinez A."/>
            <person name="Kurtti T.J."/>
            <person name="Lichay M."/>
            <person name="Mullins K.E."/>
            <person name="Ott S."/>
            <person name="Pappas-Brown V."/>
            <person name="Paris D.H."/>
            <person name="Patel P."/>
            <person name="Richards A.L."/>
            <person name="Sadzewicz L."/>
            <person name="Sears K."/>
            <person name="Seidman D."/>
            <person name="Sengamalay N."/>
            <person name="Stenos J."/>
            <person name="Tallon L.J."/>
            <person name="Vincent G."/>
            <person name="Fraser C.M."/>
            <person name="Munderloh U."/>
            <person name="Dunning-Hotopp J.C."/>
        </authorList>
    </citation>
    <scope>NUCLEOTIDE SEQUENCE [LARGE SCALE GENOMIC DNA]</scope>
    <source>
        <strain evidence="2 3">UT144</strain>
    </source>
</reference>
<organism evidence="2 3">
    <name type="scientific">Orientia tsutsugamushi str. UT144</name>
    <dbReference type="NCBI Taxonomy" id="1441384"/>
    <lineage>
        <taxon>Bacteria</taxon>
        <taxon>Pseudomonadati</taxon>
        <taxon>Pseudomonadota</taxon>
        <taxon>Alphaproteobacteria</taxon>
        <taxon>Rickettsiales</taxon>
        <taxon>Rickettsiaceae</taxon>
        <taxon>Rickettsieae</taxon>
        <taxon>Orientia</taxon>
    </lineage>
</organism>
<comment type="caution">
    <text evidence="2">The sequence shown here is derived from an EMBL/GenBank/DDBJ whole genome shotgun (WGS) entry which is preliminary data.</text>
</comment>
<evidence type="ECO:0000256" key="1">
    <source>
        <dbReference type="SAM" id="Phobius"/>
    </source>
</evidence>
<accession>A0A0F3RM22</accession>
<evidence type="ECO:0000313" key="2">
    <source>
        <dbReference type="EMBL" id="KJW07197.1"/>
    </source>
</evidence>
<keyword evidence="1" id="KW-0812">Transmembrane</keyword>
<sequence>MLVIPWSMKFYFEVVLISLILSLPVFEVKTSTLSQFYFSLVFLFCFLEGFAVNSFVLRSITEQIGIVLF</sequence>
<keyword evidence="1" id="KW-0472">Membrane</keyword>
<keyword evidence="1" id="KW-1133">Transmembrane helix</keyword>
<feature type="transmembrane region" description="Helical" evidence="1">
    <location>
        <begin position="38"/>
        <end position="60"/>
    </location>
</feature>
<dbReference type="EMBL" id="LAOR01000043">
    <property type="protein sequence ID" value="KJW07197.1"/>
    <property type="molecule type" value="Genomic_DNA"/>
</dbReference>
<gene>
    <name evidence="2" type="ORF">OTUT144_0745</name>
</gene>
<protein>
    <submittedName>
        <fullName evidence="2">Putative membrane protein</fullName>
    </submittedName>
</protein>
<dbReference type="AlphaFoldDB" id="A0A0F3RM22"/>
<name>A0A0F3RM22_ORITS</name>
<evidence type="ECO:0000313" key="3">
    <source>
        <dbReference type="Proteomes" id="UP000033580"/>
    </source>
</evidence>
<dbReference type="Proteomes" id="UP000033580">
    <property type="component" value="Unassembled WGS sequence"/>
</dbReference>